<name>A0ABN6HSH8_9FLAO</name>
<accession>A0ABN6HSH8</accession>
<proteinExistence type="predicted"/>
<evidence type="ECO:0000313" key="2">
    <source>
        <dbReference type="Proteomes" id="UP000825258"/>
    </source>
</evidence>
<keyword evidence="2" id="KW-1185">Reference proteome</keyword>
<sequence>MKKIVFICIAQFFIMCSTTQFQVRDDFKSVSENEKTTFLKKENATAKSKSVIILTQGFKGGKITAKQNSKTIYSEYPITNLKTQFADSFSFSNSSDIVLYDQFSKEELLLEAKKIDSYKFVYIMKILKGEQASYKITLSNTLRPLQ</sequence>
<evidence type="ECO:0008006" key="3">
    <source>
        <dbReference type="Google" id="ProtNLM"/>
    </source>
</evidence>
<gene>
    <name evidence="1" type="ORF">KK2020170_04210</name>
</gene>
<protein>
    <recommendedName>
        <fullName evidence="3">Lipoprotein</fullName>
    </recommendedName>
</protein>
<organism evidence="1 2">
    <name type="scientific">Flavobacterium okayamense</name>
    <dbReference type="NCBI Taxonomy" id="2830782"/>
    <lineage>
        <taxon>Bacteria</taxon>
        <taxon>Pseudomonadati</taxon>
        <taxon>Bacteroidota</taxon>
        <taxon>Flavobacteriia</taxon>
        <taxon>Flavobacteriales</taxon>
        <taxon>Flavobacteriaceae</taxon>
        <taxon>Flavobacterium</taxon>
    </lineage>
</organism>
<dbReference type="Proteomes" id="UP000825258">
    <property type="component" value="Chromosome"/>
</dbReference>
<dbReference type="RefSeq" id="WP_221259168.1">
    <property type="nucleotide sequence ID" value="NZ_AP024749.1"/>
</dbReference>
<reference evidence="1 2" key="1">
    <citation type="submission" date="2021-06" db="EMBL/GenBank/DDBJ databases">
        <title>Whole genome sequences of Flavobacterium sp. KK2020170 and assembly.</title>
        <authorList>
            <person name="Kitahara K."/>
            <person name="Miyoshi S."/>
            <person name="Uesaka K."/>
        </authorList>
    </citation>
    <scope>NUCLEOTIDE SEQUENCE [LARGE SCALE GENOMIC DNA]</scope>
    <source>
        <strain evidence="1 2">KK2020170</strain>
    </source>
</reference>
<dbReference type="EMBL" id="AP024749">
    <property type="protein sequence ID" value="BCY27553.1"/>
    <property type="molecule type" value="Genomic_DNA"/>
</dbReference>
<evidence type="ECO:0000313" key="1">
    <source>
        <dbReference type="EMBL" id="BCY27553.1"/>
    </source>
</evidence>